<dbReference type="Proteomes" id="UP001614394">
    <property type="component" value="Unassembled WGS sequence"/>
</dbReference>
<protein>
    <recommendedName>
        <fullName evidence="5">Integral membrane protein</fullName>
    </recommendedName>
</protein>
<accession>A0ABW8BZS3</accession>
<feature type="compositionally biased region" description="Polar residues" evidence="1">
    <location>
        <begin position="58"/>
        <end position="67"/>
    </location>
</feature>
<feature type="transmembrane region" description="Helical" evidence="2">
    <location>
        <begin position="12"/>
        <end position="29"/>
    </location>
</feature>
<keyword evidence="2" id="KW-0472">Membrane</keyword>
<organism evidence="3 4">
    <name type="scientific">Streptomyces fildesensis</name>
    <dbReference type="NCBI Taxonomy" id="375757"/>
    <lineage>
        <taxon>Bacteria</taxon>
        <taxon>Bacillati</taxon>
        <taxon>Actinomycetota</taxon>
        <taxon>Actinomycetes</taxon>
        <taxon>Kitasatosporales</taxon>
        <taxon>Streptomycetaceae</taxon>
        <taxon>Streptomyces</taxon>
    </lineage>
</organism>
<dbReference type="EMBL" id="JBITYG010000001">
    <property type="protein sequence ID" value="MFI9099666.1"/>
    <property type="molecule type" value="Genomic_DNA"/>
</dbReference>
<feature type="transmembrane region" description="Helical" evidence="2">
    <location>
        <begin position="164"/>
        <end position="188"/>
    </location>
</feature>
<reference evidence="3 4" key="1">
    <citation type="submission" date="2024-10" db="EMBL/GenBank/DDBJ databases">
        <title>The Natural Products Discovery Center: Release of the First 8490 Sequenced Strains for Exploring Actinobacteria Biosynthetic Diversity.</title>
        <authorList>
            <person name="Kalkreuter E."/>
            <person name="Kautsar S.A."/>
            <person name="Yang D."/>
            <person name="Bader C.D."/>
            <person name="Teijaro C.N."/>
            <person name="Fluegel L."/>
            <person name="Davis C.M."/>
            <person name="Simpson J.R."/>
            <person name="Lauterbach L."/>
            <person name="Steele A.D."/>
            <person name="Gui C."/>
            <person name="Meng S."/>
            <person name="Li G."/>
            <person name="Viehrig K."/>
            <person name="Ye F."/>
            <person name="Su P."/>
            <person name="Kiefer A.F."/>
            <person name="Nichols A."/>
            <person name="Cepeda A.J."/>
            <person name="Yan W."/>
            <person name="Fan B."/>
            <person name="Jiang Y."/>
            <person name="Adhikari A."/>
            <person name="Zheng C.-J."/>
            <person name="Schuster L."/>
            <person name="Cowan T.M."/>
            <person name="Smanski M.J."/>
            <person name="Chevrette M.G."/>
            <person name="De Carvalho L.P.S."/>
            <person name="Shen B."/>
        </authorList>
    </citation>
    <scope>NUCLEOTIDE SEQUENCE [LARGE SCALE GENOMIC DNA]</scope>
    <source>
        <strain evidence="3 4">NPDC053399</strain>
    </source>
</reference>
<keyword evidence="2" id="KW-0812">Transmembrane</keyword>
<evidence type="ECO:0000256" key="2">
    <source>
        <dbReference type="SAM" id="Phobius"/>
    </source>
</evidence>
<feature type="region of interest" description="Disordered" evidence="1">
    <location>
        <begin position="468"/>
        <end position="504"/>
    </location>
</feature>
<comment type="caution">
    <text evidence="3">The sequence shown here is derived from an EMBL/GenBank/DDBJ whole genome shotgun (WGS) entry which is preliminary data.</text>
</comment>
<feature type="transmembrane region" description="Helical" evidence="2">
    <location>
        <begin position="350"/>
        <end position="370"/>
    </location>
</feature>
<feature type="transmembrane region" description="Helical" evidence="2">
    <location>
        <begin position="376"/>
        <end position="396"/>
    </location>
</feature>
<feature type="transmembrane region" description="Helical" evidence="2">
    <location>
        <begin position="257"/>
        <end position="277"/>
    </location>
</feature>
<proteinExistence type="predicted"/>
<feature type="region of interest" description="Disordered" evidence="1">
    <location>
        <begin position="49"/>
        <end position="70"/>
    </location>
</feature>
<evidence type="ECO:0008006" key="5">
    <source>
        <dbReference type="Google" id="ProtNLM"/>
    </source>
</evidence>
<name>A0ABW8BZS3_9ACTN</name>
<sequence>MWDGFTGVLPYVAFSAFLCFLVPSVPVWLGRRKARAAAAGRPIRIRSRLRVDEPPSASPDTGPSSTSERGELVVLPGGPLYFLSPDGPPLELPPGGTLERTLYARAGSAPGSGRRIVRTALVHRTPSGGSLRVETARGDSRALRAALQAPATDRPAPRALPARLPVWCAVLAVLALLGAVPVASIAVFGQRVTAHVTSNTGDDYCGVGWADPWDGSRRDAEVDCIRADDGHYRRGEPIDVIALPRPLRGNAFDTDSLPILGVLCAAELLVSALGFGLSQLRWSRHWRPSEAVPATVTTPEQPERPSTDQVLSLARPLDRLLARRLHLPPDFHDSPWWRVSVLRKLAIRDGVSFGGLTLLGLALVLLRDLWTHDSDATVWIVVTALTALGAAARVVHRAVEATRVVRTLLRAVRSGDPQEVRYALLYVAEAADTSCLCPEDADGRRAEVAVATASIGIPIPAAAVPKARTGTEAGTGSAPQGVAYAEEGSSAGQEGGQLAHERQL</sequence>
<dbReference type="RefSeq" id="WP_399644165.1">
    <property type="nucleotide sequence ID" value="NZ_JBITYG010000001.1"/>
</dbReference>
<evidence type="ECO:0000313" key="3">
    <source>
        <dbReference type="EMBL" id="MFI9099666.1"/>
    </source>
</evidence>
<evidence type="ECO:0000313" key="4">
    <source>
        <dbReference type="Proteomes" id="UP001614394"/>
    </source>
</evidence>
<gene>
    <name evidence="3" type="ORF">ACIGXA_04010</name>
</gene>
<keyword evidence="4" id="KW-1185">Reference proteome</keyword>
<evidence type="ECO:0000256" key="1">
    <source>
        <dbReference type="SAM" id="MobiDB-lite"/>
    </source>
</evidence>
<keyword evidence="2" id="KW-1133">Transmembrane helix</keyword>